<keyword evidence="3" id="KW-1185">Reference proteome</keyword>
<dbReference type="RefSeq" id="WP_207070320.1">
    <property type="nucleotide sequence ID" value="NZ_JAFLND010000001.1"/>
</dbReference>
<dbReference type="Proteomes" id="UP000664163">
    <property type="component" value="Unassembled WGS sequence"/>
</dbReference>
<dbReference type="Gene3D" id="2.40.128.410">
    <property type="match status" value="1"/>
</dbReference>
<reference evidence="2 3" key="1">
    <citation type="submission" date="2021-03" db="EMBL/GenBank/DDBJ databases">
        <title>Muricauda sp. CAU 1631 isolated from Incheon.</title>
        <authorList>
            <person name="Kim W."/>
        </authorList>
    </citation>
    <scope>NUCLEOTIDE SEQUENCE [LARGE SCALE GENOMIC DNA]</scope>
    <source>
        <strain evidence="2 3">CAU 1631</strain>
    </source>
</reference>
<evidence type="ECO:0000313" key="2">
    <source>
        <dbReference type="EMBL" id="MBO0329871.1"/>
    </source>
</evidence>
<protein>
    <submittedName>
        <fullName evidence="2">DUF4251 domain-containing protein</fullName>
    </submittedName>
</protein>
<comment type="caution">
    <text evidence="2">The sequence shown here is derived from an EMBL/GenBank/DDBJ whole genome shotgun (WGS) entry which is preliminary data.</text>
</comment>
<gene>
    <name evidence="2" type="ORF">J0X13_04885</name>
</gene>
<organism evidence="2 3">
    <name type="scientific">[Muricauda] lutisoli</name>
    <dbReference type="NCBI Taxonomy" id="2816035"/>
    <lineage>
        <taxon>Bacteria</taxon>
        <taxon>Pseudomonadati</taxon>
        <taxon>Bacteroidota</taxon>
        <taxon>Flavobacteriia</taxon>
        <taxon>Flavobacteriales</taxon>
        <taxon>Flavobacteriaceae</taxon>
        <taxon>Allomuricauda</taxon>
    </lineage>
</organism>
<dbReference type="Pfam" id="PF14059">
    <property type="entry name" value="DUF4251"/>
    <property type="match status" value="1"/>
</dbReference>
<evidence type="ECO:0000256" key="1">
    <source>
        <dbReference type="SAM" id="SignalP"/>
    </source>
</evidence>
<keyword evidence="1" id="KW-0732">Signal</keyword>
<feature type="signal peptide" evidence="1">
    <location>
        <begin position="1"/>
        <end position="20"/>
    </location>
</feature>
<dbReference type="InterPro" id="IPR025347">
    <property type="entry name" value="DUF4251"/>
</dbReference>
<dbReference type="EMBL" id="JAFLND010000001">
    <property type="protein sequence ID" value="MBO0329871.1"/>
    <property type="molecule type" value="Genomic_DNA"/>
</dbReference>
<proteinExistence type="predicted"/>
<evidence type="ECO:0000313" key="3">
    <source>
        <dbReference type="Proteomes" id="UP000664163"/>
    </source>
</evidence>
<feature type="chain" id="PRO_5045838180" evidence="1">
    <location>
        <begin position="21"/>
        <end position="185"/>
    </location>
</feature>
<accession>A0ABS3EUF2</accession>
<sequence length="185" mass="20385">MKSLIKIGAYILLLFSIACASSKDKATPEEIAAFDNMIAQKHFEVKVLLAQPMATQSLNSIANAGLLPPGSTASRIDVSGTGGYFRMVGDSVMADLPFYGERRMGGYYNQNKTGILFEGVPKELSFSPIKNGTGQTMRFTIDHESEGFQVIAQLYPNGRARLTISSTHRTNMWYQGNLSEFKEKE</sequence>
<name>A0ABS3EUF2_9FLAO</name>
<dbReference type="PROSITE" id="PS51257">
    <property type="entry name" value="PROKAR_LIPOPROTEIN"/>
    <property type="match status" value="1"/>
</dbReference>